<evidence type="ECO:0000313" key="1">
    <source>
        <dbReference type="EMBL" id="MPN36471.1"/>
    </source>
</evidence>
<organism evidence="1">
    <name type="scientific">bioreactor metagenome</name>
    <dbReference type="NCBI Taxonomy" id="1076179"/>
    <lineage>
        <taxon>unclassified sequences</taxon>
        <taxon>metagenomes</taxon>
        <taxon>ecological metagenomes</taxon>
    </lineage>
</organism>
<comment type="caution">
    <text evidence="1">The sequence shown here is derived from an EMBL/GenBank/DDBJ whole genome shotgun (WGS) entry which is preliminary data.</text>
</comment>
<proteinExistence type="predicted"/>
<dbReference type="AlphaFoldDB" id="A0A645HBQ4"/>
<protein>
    <submittedName>
        <fullName evidence="1">Uncharacterized protein</fullName>
    </submittedName>
</protein>
<reference evidence="1" key="1">
    <citation type="submission" date="2019-08" db="EMBL/GenBank/DDBJ databases">
        <authorList>
            <person name="Kucharzyk K."/>
            <person name="Murdoch R.W."/>
            <person name="Higgins S."/>
            <person name="Loffler F."/>
        </authorList>
    </citation>
    <scope>NUCLEOTIDE SEQUENCE</scope>
</reference>
<name>A0A645HBQ4_9ZZZZ</name>
<accession>A0A645HBQ4</accession>
<gene>
    <name evidence="1" type="ORF">SDC9_183980</name>
</gene>
<sequence length="140" mass="16272">MIIFFQSIPFVHQNDDPFACFMRIAGNFFVLLLDALFRIQHDHNDIRTLNCADGTHDAVFFRRFVDLAFFPDSGCIDHPEFCAFFINEHRIDSVTGCACNIRYDYALFSQNGIHQGRFPDIRTADKTEVDDILFFGIFIF</sequence>
<dbReference type="EMBL" id="VSSQ01090615">
    <property type="protein sequence ID" value="MPN36471.1"/>
    <property type="molecule type" value="Genomic_DNA"/>
</dbReference>